<feature type="signal peptide" evidence="1">
    <location>
        <begin position="1"/>
        <end position="19"/>
    </location>
</feature>
<accession>A0A9P5TPS8</accession>
<organism evidence="2 3">
    <name type="scientific">Gymnopilus junonius</name>
    <name type="common">Spectacular rustgill mushroom</name>
    <name type="synonym">Gymnopilus spectabilis subsp. junonius</name>
    <dbReference type="NCBI Taxonomy" id="109634"/>
    <lineage>
        <taxon>Eukaryota</taxon>
        <taxon>Fungi</taxon>
        <taxon>Dikarya</taxon>
        <taxon>Basidiomycota</taxon>
        <taxon>Agaricomycotina</taxon>
        <taxon>Agaricomycetes</taxon>
        <taxon>Agaricomycetidae</taxon>
        <taxon>Agaricales</taxon>
        <taxon>Agaricineae</taxon>
        <taxon>Hymenogastraceae</taxon>
        <taxon>Gymnopilus</taxon>
    </lineage>
</organism>
<reference evidence="2" key="1">
    <citation type="submission" date="2020-11" db="EMBL/GenBank/DDBJ databases">
        <authorList>
            <consortium name="DOE Joint Genome Institute"/>
            <person name="Ahrendt S."/>
            <person name="Riley R."/>
            <person name="Andreopoulos W."/>
            <person name="LaButti K."/>
            <person name="Pangilinan J."/>
            <person name="Ruiz-duenas F.J."/>
            <person name="Barrasa J.M."/>
            <person name="Sanchez-Garcia M."/>
            <person name="Camarero S."/>
            <person name="Miyauchi S."/>
            <person name="Serrano A."/>
            <person name="Linde D."/>
            <person name="Babiker R."/>
            <person name="Drula E."/>
            <person name="Ayuso-Fernandez I."/>
            <person name="Pacheco R."/>
            <person name="Padilla G."/>
            <person name="Ferreira P."/>
            <person name="Barriuso J."/>
            <person name="Kellner H."/>
            <person name="Castanera R."/>
            <person name="Alfaro M."/>
            <person name="Ramirez L."/>
            <person name="Pisabarro A.G."/>
            <person name="Kuo A."/>
            <person name="Tritt A."/>
            <person name="Lipzen A."/>
            <person name="He G."/>
            <person name="Yan M."/>
            <person name="Ng V."/>
            <person name="Cullen D."/>
            <person name="Martin F."/>
            <person name="Rosso M.-N."/>
            <person name="Henrissat B."/>
            <person name="Hibbett D."/>
            <person name="Martinez A.T."/>
            <person name="Grigoriev I.V."/>
        </authorList>
    </citation>
    <scope>NUCLEOTIDE SEQUENCE</scope>
    <source>
        <strain evidence="2">AH 44721</strain>
    </source>
</reference>
<dbReference type="EMBL" id="JADNYJ010000036">
    <property type="protein sequence ID" value="KAF8902353.1"/>
    <property type="molecule type" value="Genomic_DNA"/>
</dbReference>
<protein>
    <submittedName>
        <fullName evidence="2">Uncharacterized protein</fullName>
    </submittedName>
</protein>
<name>A0A9P5TPS8_GYMJU</name>
<evidence type="ECO:0000256" key="1">
    <source>
        <dbReference type="SAM" id="SignalP"/>
    </source>
</evidence>
<evidence type="ECO:0000313" key="3">
    <source>
        <dbReference type="Proteomes" id="UP000724874"/>
    </source>
</evidence>
<dbReference type="Proteomes" id="UP000724874">
    <property type="component" value="Unassembled WGS sequence"/>
</dbReference>
<evidence type="ECO:0000313" key="2">
    <source>
        <dbReference type="EMBL" id="KAF8902353.1"/>
    </source>
</evidence>
<sequence length="171" mass="18649">MVKITNAVIIVAAVIPAFSAPIGEHRVLARREPKITSAQVNSFARGAKQITHSAKSDIECGAAVAPLFQRQKRDIEDLETRKFHITHSQARHAGGALASVAGFAKVLKGVGKVAGAFLRREDEDGDKYLREFDDAELEVREPKFSFGKVIKGVGKVTNVFIRGTPEIEELD</sequence>
<comment type="caution">
    <text evidence="2">The sequence shown here is derived from an EMBL/GenBank/DDBJ whole genome shotgun (WGS) entry which is preliminary data.</text>
</comment>
<feature type="chain" id="PRO_5040219589" evidence="1">
    <location>
        <begin position="20"/>
        <end position="171"/>
    </location>
</feature>
<dbReference type="AlphaFoldDB" id="A0A9P5TPS8"/>
<gene>
    <name evidence="2" type="ORF">CPB84DRAFT_1824288</name>
</gene>
<dbReference type="OrthoDB" id="2995467at2759"/>
<proteinExistence type="predicted"/>
<keyword evidence="1" id="KW-0732">Signal</keyword>
<keyword evidence="3" id="KW-1185">Reference proteome</keyword>